<accession>A0ABN1QH89</accession>
<proteinExistence type="predicted"/>
<dbReference type="Proteomes" id="UP001500418">
    <property type="component" value="Unassembled WGS sequence"/>
</dbReference>
<evidence type="ECO:0000256" key="1">
    <source>
        <dbReference type="SAM" id="MobiDB-lite"/>
    </source>
</evidence>
<feature type="compositionally biased region" description="Low complexity" evidence="1">
    <location>
        <begin position="28"/>
        <end position="38"/>
    </location>
</feature>
<protein>
    <submittedName>
        <fullName evidence="2">Uncharacterized protein</fullName>
    </submittedName>
</protein>
<feature type="compositionally biased region" description="Basic and acidic residues" evidence="1">
    <location>
        <begin position="52"/>
        <end position="62"/>
    </location>
</feature>
<reference evidence="2 3" key="1">
    <citation type="journal article" date="2019" name="Int. J. Syst. Evol. Microbiol.">
        <title>The Global Catalogue of Microorganisms (GCM) 10K type strain sequencing project: providing services to taxonomists for standard genome sequencing and annotation.</title>
        <authorList>
            <consortium name="The Broad Institute Genomics Platform"/>
            <consortium name="The Broad Institute Genome Sequencing Center for Infectious Disease"/>
            <person name="Wu L."/>
            <person name="Ma J."/>
        </authorList>
    </citation>
    <scope>NUCLEOTIDE SEQUENCE [LARGE SCALE GENOMIC DNA]</scope>
    <source>
        <strain evidence="2 3">JCM 11444</strain>
    </source>
</reference>
<evidence type="ECO:0000313" key="2">
    <source>
        <dbReference type="EMBL" id="GAA0942678.1"/>
    </source>
</evidence>
<dbReference type="EMBL" id="BAAAID010000043">
    <property type="protein sequence ID" value="GAA0942678.1"/>
    <property type="molecule type" value="Genomic_DNA"/>
</dbReference>
<comment type="caution">
    <text evidence="2">The sequence shown here is derived from an EMBL/GenBank/DDBJ whole genome shotgun (WGS) entry which is preliminary data.</text>
</comment>
<gene>
    <name evidence="2" type="ORF">GCM10009575_059160</name>
</gene>
<feature type="region of interest" description="Disordered" evidence="1">
    <location>
        <begin position="1"/>
        <end position="79"/>
    </location>
</feature>
<evidence type="ECO:0000313" key="3">
    <source>
        <dbReference type="Proteomes" id="UP001500418"/>
    </source>
</evidence>
<name>A0ABN1QH89_9ACTN</name>
<organism evidence="2 3">
    <name type="scientific">Streptomyces rhizosphaericus</name>
    <dbReference type="NCBI Taxonomy" id="114699"/>
    <lineage>
        <taxon>Bacteria</taxon>
        <taxon>Bacillati</taxon>
        <taxon>Actinomycetota</taxon>
        <taxon>Actinomycetes</taxon>
        <taxon>Kitasatosporales</taxon>
        <taxon>Streptomycetaceae</taxon>
        <taxon>Streptomyces</taxon>
        <taxon>Streptomyces violaceusniger group</taxon>
    </lineage>
</organism>
<sequence>MPVGVELEVAGLERGGGRSRGKRDSDGDAQQGGAQAAGFTSAGRGVGEDFGVVEREVGERVHGPPAGGGGVVSCHRRDG</sequence>
<keyword evidence="3" id="KW-1185">Reference proteome</keyword>